<accession>R6D7L2</accession>
<dbReference type="AlphaFoldDB" id="R6D7L2"/>
<comment type="caution">
    <text evidence="1">The sequence shown here is derived from an EMBL/GenBank/DDBJ whole genome shotgun (WGS) entry which is preliminary data.</text>
</comment>
<dbReference type="EMBL" id="CBCJ010000265">
    <property type="protein sequence ID" value="CDA73872.1"/>
    <property type="molecule type" value="Genomic_DNA"/>
</dbReference>
<evidence type="ECO:0000313" key="2">
    <source>
        <dbReference type="Proteomes" id="UP000018362"/>
    </source>
</evidence>
<evidence type="ECO:0000313" key="1">
    <source>
        <dbReference type="EMBL" id="CDA73872.1"/>
    </source>
</evidence>
<reference evidence="1" key="1">
    <citation type="submission" date="2012-11" db="EMBL/GenBank/DDBJ databases">
        <title>Dependencies among metagenomic species, viruses, plasmids and units of genetic variation.</title>
        <authorList>
            <person name="Nielsen H.B."/>
            <person name="Almeida M."/>
            <person name="Juncker A.S."/>
            <person name="Rasmussen S."/>
            <person name="Li J."/>
            <person name="Sunagawa S."/>
            <person name="Plichta D."/>
            <person name="Gautier L."/>
            <person name="Le Chatelier E."/>
            <person name="Peletier E."/>
            <person name="Bonde I."/>
            <person name="Nielsen T."/>
            <person name="Manichanh C."/>
            <person name="Arumugam M."/>
            <person name="Batto J."/>
            <person name="Santos M.B.Q.D."/>
            <person name="Blom N."/>
            <person name="Borruel N."/>
            <person name="Burgdorf K.S."/>
            <person name="Boumezbeur F."/>
            <person name="Casellas F."/>
            <person name="Dore J."/>
            <person name="Guarner F."/>
            <person name="Hansen T."/>
            <person name="Hildebrand F."/>
            <person name="Kaas R.S."/>
            <person name="Kennedy S."/>
            <person name="Kristiansen K."/>
            <person name="Kultima J.R."/>
            <person name="Leonard P."/>
            <person name="Levenez F."/>
            <person name="Lund O."/>
            <person name="Moumen B."/>
            <person name="Le Paslier D."/>
            <person name="Pons N."/>
            <person name="Pedersen O."/>
            <person name="Prifti E."/>
            <person name="Qin J."/>
            <person name="Raes J."/>
            <person name="Tap J."/>
            <person name="Tims S."/>
            <person name="Ussery D.W."/>
            <person name="Yamada T."/>
            <person name="MetaHit consortium"/>
            <person name="Renault P."/>
            <person name="Sicheritz-Ponten T."/>
            <person name="Bork P."/>
            <person name="Wang J."/>
            <person name="Brunak S."/>
            <person name="Ehrlich S.D."/>
        </authorList>
    </citation>
    <scope>NUCLEOTIDE SEQUENCE [LARGE SCALE GENOMIC DNA]</scope>
</reference>
<dbReference type="Proteomes" id="UP000018362">
    <property type="component" value="Unassembled WGS sequence"/>
</dbReference>
<name>R6D7L2_9BACT</name>
<sequence>MSQRRINFNLAVHHLYQIVYQRKSYSCRNRRAFASKCFKTVEQLAQLSDIDAFSLIFYPDQYIIRLHLDDKRNRFSLGSIFESIRKQIEHHLLYLIYICINLDFFLRCDKTEIYLRLMCHAYEIGVCLVGQRCDVDQLYIKLHLIVLDLTEVEQLIDELKHTFCITLGHLHVLLSFG</sequence>
<protein>
    <submittedName>
        <fullName evidence="1">Uncharacterized protein</fullName>
    </submittedName>
</protein>
<organism evidence="1 2">
    <name type="scientific">Phocaeicola coprocola CAG:162</name>
    <dbReference type="NCBI Taxonomy" id="1263040"/>
    <lineage>
        <taxon>Bacteria</taxon>
        <taxon>Pseudomonadati</taxon>
        <taxon>Bacteroidota</taxon>
        <taxon>Bacteroidia</taxon>
        <taxon>Bacteroidales</taxon>
        <taxon>Bacteroidaceae</taxon>
        <taxon>Phocaeicola</taxon>
    </lineage>
</organism>
<proteinExistence type="predicted"/>
<gene>
    <name evidence="1" type="ORF">BN509_01147</name>
</gene>